<keyword evidence="1 4" id="KW-0808">Transferase</keyword>
<dbReference type="Pfam" id="PF00534">
    <property type="entry name" value="Glycos_transf_1"/>
    <property type="match status" value="1"/>
</dbReference>
<dbReference type="GO" id="GO:0016757">
    <property type="term" value="F:glycosyltransferase activity"/>
    <property type="evidence" value="ECO:0007669"/>
    <property type="project" value="InterPro"/>
</dbReference>
<dbReference type="KEGG" id="paek:D3873_03155"/>
<dbReference type="RefSeq" id="WP_119882656.1">
    <property type="nucleotide sequence ID" value="NZ_CP032418.1"/>
</dbReference>
<dbReference type="GO" id="GO:0009103">
    <property type="term" value="P:lipopolysaccharide biosynthetic process"/>
    <property type="evidence" value="ECO:0007669"/>
    <property type="project" value="TreeGrafter"/>
</dbReference>
<evidence type="ECO:0000313" key="4">
    <source>
        <dbReference type="EMBL" id="AYC28914.1"/>
    </source>
</evidence>
<dbReference type="PANTHER" id="PTHR46401:SF2">
    <property type="entry name" value="GLYCOSYLTRANSFERASE WBBK-RELATED"/>
    <property type="match status" value="1"/>
</dbReference>
<keyword evidence="5" id="KW-1185">Reference proteome</keyword>
<dbReference type="EMBL" id="CP032418">
    <property type="protein sequence ID" value="AYC28914.1"/>
    <property type="molecule type" value="Genomic_DNA"/>
</dbReference>
<dbReference type="SUPFAM" id="SSF53756">
    <property type="entry name" value="UDP-Glycosyltransferase/glycogen phosphorylase"/>
    <property type="match status" value="1"/>
</dbReference>
<dbReference type="AlphaFoldDB" id="A0A385YQY8"/>
<evidence type="ECO:0000259" key="3">
    <source>
        <dbReference type="Pfam" id="PF13439"/>
    </source>
</evidence>
<evidence type="ECO:0000259" key="2">
    <source>
        <dbReference type="Pfam" id="PF00534"/>
    </source>
</evidence>
<protein>
    <submittedName>
        <fullName evidence="4">Glycosyltransferase</fullName>
    </submittedName>
</protein>
<feature type="domain" description="Glycosyl transferase family 1" evidence="2">
    <location>
        <begin position="181"/>
        <end position="343"/>
    </location>
</feature>
<gene>
    <name evidence="4" type="ORF">D3873_03155</name>
</gene>
<evidence type="ECO:0000313" key="5">
    <source>
        <dbReference type="Proteomes" id="UP000265725"/>
    </source>
</evidence>
<dbReference type="Proteomes" id="UP000265725">
    <property type="component" value="Chromosome"/>
</dbReference>
<dbReference type="PANTHER" id="PTHR46401">
    <property type="entry name" value="GLYCOSYLTRANSFERASE WBBK-RELATED"/>
    <property type="match status" value="1"/>
</dbReference>
<sequence length="368" mass="41457">MKILLVANMYPSKAFPSYGVFVRNTENILLDAGFNVEKVVLQKKMGKVAKLLGYAKYYASIVKNGLRTDIDVLYVHYAAHNAFPLLLLKKMKPSVKIVTNVHGSDVVPEVQSQEKFQPYVKRLLEISTTIITPSNYYKKLVRKKYGVTTPIEVFPSGGVNETVFYPQHENRDSLCSDLGLDPSFRYVGLVNRLDVGKGWQFFVEAAAQYIQENRDSDVRFIVVGSGKEEDAFKQSVLDQNLQNHLIHFPLMKQQDLAKIYNVIEVFVFPTIREGESLGLVGLESMACRTPIIGSAMAGLLDYTVDGKNGWLFEPSNANDLYVKLVHVLSLSRLEREKIAEQAYLTAQTYEQKAVQPKLAQIFSSIEQG</sequence>
<dbReference type="OrthoDB" id="9797829at2"/>
<proteinExistence type="predicted"/>
<accession>A0A385YQY8</accession>
<feature type="domain" description="Glycosyltransferase subfamily 4-like N-terminal" evidence="3">
    <location>
        <begin position="52"/>
        <end position="157"/>
    </location>
</feature>
<name>A0A385YQY8_9BACL</name>
<organism evidence="4 5">
    <name type="scientific">Paenisporosarcina cavernae</name>
    <dbReference type="NCBI Taxonomy" id="2320858"/>
    <lineage>
        <taxon>Bacteria</taxon>
        <taxon>Bacillati</taxon>
        <taxon>Bacillota</taxon>
        <taxon>Bacilli</taxon>
        <taxon>Bacillales</taxon>
        <taxon>Caryophanaceae</taxon>
        <taxon>Paenisporosarcina</taxon>
    </lineage>
</organism>
<dbReference type="InterPro" id="IPR028098">
    <property type="entry name" value="Glyco_trans_4-like_N"/>
</dbReference>
<reference evidence="5" key="1">
    <citation type="submission" date="2018-09" db="EMBL/GenBank/DDBJ databases">
        <authorList>
            <person name="Zhu H."/>
        </authorList>
    </citation>
    <scope>NUCLEOTIDE SEQUENCE [LARGE SCALE GENOMIC DNA]</scope>
    <source>
        <strain evidence="5">K2R23-3</strain>
    </source>
</reference>
<dbReference type="Pfam" id="PF13439">
    <property type="entry name" value="Glyco_transf_4"/>
    <property type="match status" value="1"/>
</dbReference>
<dbReference type="Gene3D" id="3.40.50.2000">
    <property type="entry name" value="Glycogen Phosphorylase B"/>
    <property type="match status" value="2"/>
</dbReference>
<evidence type="ECO:0000256" key="1">
    <source>
        <dbReference type="ARBA" id="ARBA00022679"/>
    </source>
</evidence>
<dbReference type="InterPro" id="IPR001296">
    <property type="entry name" value="Glyco_trans_1"/>
</dbReference>